<evidence type="ECO:0008006" key="3">
    <source>
        <dbReference type="Google" id="ProtNLM"/>
    </source>
</evidence>
<comment type="caution">
    <text evidence="1">The sequence shown here is derived from an EMBL/GenBank/DDBJ whole genome shotgun (WGS) entry which is preliminary data.</text>
</comment>
<protein>
    <recommendedName>
        <fullName evidence="3">Retrotransposon gag domain-containing protein</fullName>
    </recommendedName>
</protein>
<dbReference type="AlphaFoldDB" id="A0A371E0J0"/>
<dbReference type="EMBL" id="QJKJ01017629">
    <property type="protein sequence ID" value="RDX58309.1"/>
    <property type="molecule type" value="Genomic_DNA"/>
</dbReference>
<sequence>MKWFSSFPPRSITSFSNLAAAFESQFATNKTKHLESWSELMTHVKKIFVKAFQKGLWVGPFSDSLTLSQPTNMTEIKAHVEKHVEAKEDKEDCLLAEKSMSSDGKKIA</sequence>
<gene>
    <name evidence="1" type="ORF">CR513_62381</name>
</gene>
<evidence type="ECO:0000313" key="1">
    <source>
        <dbReference type="EMBL" id="RDX58309.1"/>
    </source>
</evidence>
<dbReference type="Proteomes" id="UP000257109">
    <property type="component" value="Unassembled WGS sequence"/>
</dbReference>
<dbReference type="OrthoDB" id="1425436at2759"/>
<accession>A0A371E0J0</accession>
<keyword evidence="2" id="KW-1185">Reference proteome</keyword>
<proteinExistence type="predicted"/>
<organism evidence="1 2">
    <name type="scientific">Mucuna pruriens</name>
    <name type="common">Velvet bean</name>
    <name type="synonym">Dolichos pruriens</name>
    <dbReference type="NCBI Taxonomy" id="157652"/>
    <lineage>
        <taxon>Eukaryota</taxon>
        <taxon>Viridiplantae</taxon>
        <taxon>Streptophyta</taxon>
        <taxon>Embryophyta</taxon>
        <taxon>Tracheophyta</taxon>
        <taxon>Spermatophyta</taxon>
        <taxon>Magnoliopsida</taxon>
        <taxon>eudicotyledons</taxon>
        <taxon>Gunneridae</taxon>
        <taxon>Pentapetalae</taxon>
        <taxon>rosids</taxon>
        <taxon>fabids</taxon>
        <taxon>Fabales</taxon>
        <taxon>Fabaceae</taxon>
        <taxon>Papilionoideae</taxon>
        <taxon>50 kb inversion clade</taxon>
        <taxon>NPAAA clade</taxon>
        <taxon>indigoferoid/millettioid clade</taxon>
        <taxon>Phaseoleae</taxon>
        <taxon>Mucuna</taxon>
    </lineage>
</organism>
<name>A0A371E0J0_MUCPR</name>
<reference evidence="1" key="1">
    <citation type="submission" date="2018-05" db="EMBL/GenBank/DDBJ databases">
        <title>Draft genome of Mucuna pruriens seed.</title>
        <authorList>
            <person name="Nnadi N.E."/>
            <person name="Vos R."/>
            <person name="Hasami M.H."/>
            <person name="Devisetty U.K."/>
            <person name="Aguiy J.C."/>
        </authorList>
    </citation>
    <scope>NUCLEOTIDE SEQUENCE [LARGE SCALE GENOMIC DNA]</scope>
    <source>
        <strain evidence="1">JCA_2017</strain>
    </source>
</reference>
<evidence type="ECO:0000313" key="2">
    <source>
        <dbReference type="Proteomes" id="UP000257109"/>
    </source>
</evidence>
<feature type="non-terminal residue" evidence="1">
    <location>
        <position position="1"/>
    </location>
</feature>